<dbReference type="EMBL" id="QHKO01000002">
    <property type="protein sequence ID" value="RAL23635.1"/>
    <property type="molecule type" value="Genomic_DNA"/>
</dbReference>
<accession>A0A328C6R8</accession>
<protein>
    <submittedName>
        <fullName evidence="1">Uncharacterized protein</fullName>
    </submittedName>
</protein>
<name>A0A328C6R8_9DELT</name>
<comment type="caution">
    <text evidence="1">The sequence shown here is derived from an EMBL/GenBank/DDBJ whole genome shotgun (WGS) entry which is preliminary data.</text>
</comment>
<dbReference type="AlphaFoldDB" id="A0A328C6R8"/>
<gene>
    <name evidence="1" type="ORF">DL240_05600</name>
</gene>
<sequence length="122" mass="13058">MQPPKSISTDDVDALTQLNHLLVSPNLHQNQVTLRVAGGHLQRPANRRQWVLQRALVGIVTVGGHKIRPGAPALTRATRLASLAARIGNYVLRKTGLLIGRTFVRPTVAAVRPAIASPSVGV</sequence>
<evidence type="ECO:0000313" key="1">
    <source>
        <dbReference type="EMBL" id="RAL23635.1"/>
    </source>
</evidence>
<organism evidence="1 2">
    <name type="scientific">Lujinxingia litoralis</name>
    <dbReference type="NCBI Taxonomy" id="2211119"/>
    <lineage>
        <taxon>Bacteria</taxon>
        <taxon>Deltaproteobacteria</taxon>
        <taxon>Bradymonadales</taxon>
        <taxon>Lujinxingiaceae</taxon>
        <taxon>Lujinxingia</taxon>
    </lineage>
</organism>
<dbReference type="Proteomes" id="UP000249169">
    <property type="component" value="Unassembled WGS sequence"/>
</dbReference>
<keyword evidence="2" id="KW-1185">Reference proteome</keyword>
<proteinExistence type="predicted"/>
<evidence type="ECO:0000313" key="2">
    <source>
        <dbReference type="Proteomes" id="UP000249169"/>
    </source>
</evidence>
<reference evidence="1 2" key="1">
    <citation type="submission" date="2018-05" db="EMBL/GenBank/DDBJ databases">
        <title>Lujinxingia marina gen. nov. sp. nov., a new facultative anaerobic member of the class Deltaproteobacteria, and proposal of Lujinxingaceae fam. nov.</title>
        <authorList>
            <person name="Li C.-M."/>
        </authorList>
    </citation>
    <scope>NUCLEOTIDE SEQUENCE [LARGE SCALE GENOMIC DNA]</scope>
    <source>
        <strain evidence="1 2">B210</strain>
    </source>
</reference>